<feature type="transmembrane region" description="Helical" evidence="3">
    <location>
        <begin position="361"/>
        <end position="380"/>
    </location>
</feature>
<accession>A0AAW6U0E6</accession>
<dbReference type="PROSITE" id="PS51352">
    <property type="entry name" value="THIOREDOXIN_2"/>
    <property type="match status" value="1"/>
</dbReference>
<dbReference type="GO" id="GO:0016209">
    <property type="term" value="F:antioxidant activity"/>
    <property type="evidence" value="ECO:0007669"/>
    <property type="project" value="InterPro"/>
</dbReference>
<dbReference type="Gene3D" id="1.10.1780.10">
    <property type="entry name" value="Clp, N-terminal domain"/>
    <property type="match status" value="2"/>
</dbReference>
<evidence type="ECO:0000256" key="3">
    <source>
        <dbReference type="SAM" id="Phobius"/>
    </source>
</evidence>
<name>A0AAW6U0E6_9BACT</name>
<evidence type="ECO:0000313" key="7">
    <source>
        <dbReference type="Proteomes" id="UP001431776"/>
    </source>
</evidence>
<dbReference type="CDD" id="cd02966">
    <property type="entry name" value="TlpA_like_family"/>
    <property type="match status" value="1"/>
</dbReference>
<dbReference type="SUPFAM" id="SSF117074">
    <property type="entry name" value="Hypothetical protein PA1324"/>
    <property type="match status" value="1"/>
</dbReference>
<evidence type="ECO:0000256" key="1">
    <source>
        <dbReference type="PROSITE-ProRule" id="PRU01251"/>
    </source>
</evidence>
<keyword evidence="1" id="KW-0677">Repeat</keyword>
<gene>
    <name evidence="6" type="ORF">QJ522_09540</name>
</gene>
<feature type="region of interest" description="Disordered" evidence="2">
    <location>
        <begin position="696"/>
        <end position="718"/>
    </location>
</feature>
<dbReference type="GO" id="GO:0016491">
    <property type="term" value="F:oxidoreductase activity"/>
    <property type="evidence" value="ECO:0007669"/>
    <property type="project" value="InterPro"/>
</dbReference>
<dbReference type="Pfam" id="PF05569">
    <property type="entry name" value="Peptidase_M56"/>
    <property type="match status" value="1"/>
</dbReference>
<keyword evidence="7" id="KW-1185">Reference proteome</keyword>
<protein>
    <submittedName>
        <fullName evidence="6">M56 family metallopeptidase</fullName>
    </submittedName>
</protein>
<keyword evidence="3" id="KW-0812">Transmembrane</keyword>
<feature type="domain" description="Thioredoxin" evidence="4">
    <location>
        <begin position="1799"/>
        <end position="1937"/>
    </location>
</feature>
<dbReference type="Pfam" id="PF00578">
    <property type="entry name" value="AhpC-TSA"/>
    <property type="match status" value="1"/>
</dbReference>
<dbReference type="InterPro" id="IPR052173">
    <property type="entry name" value="Beta-lactam_resp_regulator"/>
</dbReference>
<reference evidence="6" key="1">
    <citation type="submission" date="2023-05" db="EMBL/GenBank/DDBJ databases">
        <title>Anaerotaeda fermentans gen. nov., sp. nov., a novel anaerobic planctomycete of the new family within the order Sedimentisphaerales isolated from Taman Peninsula, Russia.</title>
        <authorList>
            <person name="Khomyakova M.A."/>
            <person name="Merkel A.Y."/>
            <person name="Slobodkin A.I."/>
        </authorList>
    </citation>
    <scope>NUCLEOTIDE SEQUENCE</scope>
    <source>
        <strain evidence="6">M17dextr</strain>
    </source>
</reference>
<dbReference type="InterPro" id="IPR029413">
    <property type="entry name" value="RG-lyase_II"/>
</dbReference>
<keyword evidence="3" id="KW-0472">Membrane</keyword>
<dbReference type="PANTHER" id="PTHR34978:SF3">
    <property type="entry name" value="SLR0241 PROTEIN"/>
    <property type="match status" value="1"/>
</dbReference>
<dbReference type="InterPro" id="IPR036249">
    <property type="entry name" value="Thioredoxin-like_sf"/>
</dbReference>
<dbReference type="InterPro" id="IPR036628">
    <property type="entry name" value="Clp_N_dom_sf"/>
</dbReference>
<dbReference type="Pfam" id="PF02861">
    <property type="entry name" value="Clp_N"/>
    <property type="match status" value="2"/>
</dbReference>
<dbReference type="Proteomes" id="UP001431776">
    <property type="component" value="Unassembled WGS sequence"/>
</dbReference>
<feature type="transmembrane region" description="Helical" evidence="3">
    <location>
        <begin position="47"/>
        <end position="67"/>
    </location>
</feature>
<feature type="transmembrane region" description="Helical" evidence="3">
    <location>
        <begin position="153"/>
        <end position="173"/>
    </location>
</feature>
<dbReference type="InterPro" id="IPR013766">
    <property type="entry name" value="Thioredoxin_domain"/>
</dbReference>
<dbReference type="Gene3D" id="3.40.30.10">
    <property type="entry name" value="Glutaredoxin"/>
    <property type="match status" value="1"/>
</dbReference>
<evidence type="ECO:0000259" key="4">
    <source>
        <dbReference type="PROSITE" id="PS51352"/>
    </source>
</evidence>
<comment type="caution">
    <text evidence="6">The sequence shown here is derived from an EMBL/GenBank/DDBJ whole genome shotgun (WGS) entry which is preliminary data.</text>
</comment>
<dbReference type="CDD" id="cd07341">
    <property type="entry name" value="M56_BlaR1_MecR1_like"/>
    <property type="match status" value="1"/>
</dbReference>
<dbReference type="EMBL" id="JASCXX010000009">
    <property type="protein sequence ID" value="MDI6449283.1"/>
    <property type="molecule type" value="Genomic_DNA"/>
</dbReference>
<organism evidence="6 7">
    <name type="scientific">Anaerobaca lacustris</name>
    <dbReference type="NCBI Taxonomy" id="3044600"/>
    <lineage>
        <taxon>Bacteria</taxon>
        <taxon>Pseudomonadati</taxon>
        <taxon>Planctomycetota</taxon>
        <taxon>Phycisphaerae</taxon>
        <taxon>Sedimentisphaerales</taxon>
        <taxon>Anaerobacaceae</taxon>
        <taxon>Anaerobaca</taxon>
    </lineage>
</organism>
<dbReference type="InterPro" id="IPR004176">
    <property type="entry name" value="Clp_R_N"/>
</dbReference>
<dbReference type="PANTHER" id="PTHR34978">
    <property type="entry name" value="POSSIBLE SENSOR-TRANSDUCER PROTEIN BLAR"/>
    <property type="match status" value="1"/>
</dbReference>
<dbReference type="PROSITE" id="PS51903">
    <property type="entry name" value="CLP_R"/>
    <property type="match status" value="1"/>
</dbReference>
<evidence type="ECO:0000256" key="2">
    <source>
        <dbReference type="SAM" id="MobiDB-lite"/>
    </source>
</evidence>
<feature type="domain" description="Clp R" evidence="5">
    <location>
        <begin position="918"/>
        <end position="1067"/>
    </location>
</feature>
<sequence length="1938" mass="214373">MNAIVETINWAGRAFVEFALPMLIQSSVLILILLAVDVVLRRRVRAVFRYWIWMLVLVKLVLPPSLWSPVSIGTWLGETLEPPTVSLQESPAPGPAERTGNGMLFSGPTAGAFTPETERTEEGRVPIATPAQAVDRASPHDTASEDARPTIRWQSLVLLAWAAVVLALLLLLLQRAWFVRGLVAQTQEAPLSLKTALDQCRRRMGVARPISLRISPNASSPAVCGLLRPVILIPENLAPRLQPHDLQAVLLHELAHVKRGDLWVNLIQTLLQIVHFYNPLLWLANAMIRRTREQAVDEAVLVAMGETARDYPETLLHVAKLAFHRRPALSLRLIGVVESKSALRSRIKHILARPFPKTARLGIAGLIAIVAIAAVLLPMARAERDGMHVKGIDEILNVSDSAGHLTIQSLHMPAPDGKRLVEINETLLRVAVENTSPKDSYLGLEYYADGGTVAGAFSPGASARTEVLCVPANWQGTLTYSVAYPRFVHDGYIRIVLAKCSDARMRTERSGSFLPPDAEVLHKKKYPVFTAKPSQDSRDRFALLPDCGVWLSDIDGQDLPVLDLASERIITLPNVESDYDLVHRTGDRGEGDILYYYDLVKQLPKITFLRGAGFGQADTDETLTRTTIPLELPWQATLTTAEKASYEVRITRADEHGCAIYFHPVRNASDLPMAILPRGIAVELLGLSEHPSAGRKWWRPDGSPLDEAPQQKVDRNVHPRASETAYEFAVRLHDLPDGAAVTMKTDPGGSRTNGTGWNGLHWLATSLPKDLQECQLLVGIASEPWETTAKAKGESHSTHGTQLGGVMFSEALVSDGDGITITVTDDIIERPCRVVAIMKDGRTVVASPIEMGRAGRARQTAAHFKSVALKDIAEFQFQTRPWTWATFRNVSLKLGHKTNVAVDAQAAPEGGRPQVSETDASGVLPLTARAEKVLPVAEQEARRLNHDYVGTEHILLALARQEDAISAKVLANLGADIDTLRTEVNKFVRPSARATHASPLPRMPRAERAMQYAKEEARDLGHDYIGTEHILLALLRDKEGVAAQVLAELGITQTQIRTQVLTFIQPGRQDAEDNNDGGAGGGALVEPHAPEFSGVVAKLPNGVTVEFLAYSQLVPRGGLLWFDPQGQETTIPGVYEADVEGLGTVLAVRVQPPEAHLVAQLYRGPDSQNIEKQWQLPGTDIWLLPLGDERNFANLRIITELMMPAVIETIPLTEENLGQWVEVNRCGIASIVRLQVVMAEPPTLQFSSIRAPDCSQKVVAFLDKEGRTYPAKPIRVGSADGYRGILWPNRLAGIVVEAAPVHTADVRLRNISLTAQRMTEIQIETDLEPGRLWRFSRSWNRRDALPRSIATYRKDHGGRFPSGLEALRNNHDEDSFRWLLANIAYVGQGKSPDDDPRSVIAYDKTLLAQGRGTYVFYSDGKFEFESPVELAELGISISPETRSADTMPDAVTAVAQAGNTALARRVLDPNGAPSVGAQVAWIDADRSVSITDGRLMAPRFGNRGKGPIVETDERGYFRFEEEPNDGFSLLAAHDVGFALIGSEELARDRVVRLQRWGRIEGRVAEGREPAGDKIWMGGLPNSTWFEHRRDYRYETLCDSEGRFTFKRVPPGWFEVGYLVSNGDSSASLTSRTPVVVEPGETATVTLGGEGRPVVGRFVPPSGWEGPIYFGAGLRALDTARADPPRPADYDQMTNRQQQEWLKQWYETPEAREYRDAIWQNPDQRHYTFRIADDGTFRIEDVIPGRYSLTVWLEERFSGGGRPEEFGGYSGTVEVPPMDEAYSDKPLDAGDLVLRMRRPLHVGDMAPLFEARTLDGKEIRLADYRGRFVLLSFWSPVFNPELDRLKELHATYGPTGQLQIIGLGGTDTLDEVKKYVEERDIEWPELYFGPDWDCDLLRQLGGQMQILLIDPDGKVVATWLREEKLTDTVRKALAAFTQD</sequence>
<dbReference type="SUPFAM" id="SSF52833">
    <property type="entry name" value="Thioredoxin-like"/>
    <property type="match status" value="1"/>
</dbReference>
<dbReference type="RefSeq" id="WP_349244689.1">
    <property type="nucleotide sequence ID" value="NZ_JASCXX010000009.1"/>
</dbReference>
<dbReference type="Pfam" id="PF14686">
    <property type="entry name" value="fn3_3"/>
    <property type="match status" value="1"/>
</dbReference>
<keyword evidence="3" id="KW-1133">Transmembrane helix</keyword>
<proteinExistence type="predicted"/>
<evidence type="ECO:0000313" key="6">
    <source>
        <dbReference type="EMBL" id="MDI6449283.1"/>
    </source>
</evidence>
<dbReference type="Gene3D" id="3.30.2010.10">
    <property type="entry name" value="Metalloproteases ('zincins'), catalytic domain"/>
    <property type="match status" value="1"/>
</dbReference>
<dbReference type="InterPro" id="IPR008756">
    <property type="entry name" value="Peptidase_M56"/>
</dbReference>
<dbReference type="SUPFAM" id="SSF81923">
    <property type="entry name" value="Double Clp-N motif"/>
    <property type="match status" value="1"/>
</dbReference>
<dbReference type="InterPro" id="IPR000866">
    <property type="entry name" value="AhpC/TSA"/>
</dbReference>
<evidence type="ECO:0000259" key="5">
    <source>
        <dbReference type="PROSITE" id="PS51903"/>
    </source>
</evidence>
<feature type="transmembrane region" description="Helical" evidence="3">
    <location>
        <begin position="18"/>
        <end position="40"/>
    </location>
</feature>